<feature type="compositionally biased region" description="Low complexity" evidence="4">
    <location>
        <begin position="109"/>
        <end position="119"/>
    </location>
</feature>
<organism evidence="6 7">
    <name type="scientific">Lyophyllum shimeji</name>
    <name type="common">Hon-shimeji</name>
    <name type="synonym">Tricholoma shimeji</name>
    <dbReference type="NCBI Taxonomy" id="47721"/>
    <lineage>
        <taxon>Eukaryota</taxon>
        <taxon>Fungi</taxon>
        <taxon>Dikarya</taxon>
        <taxon>Basidiomycota</taxon>
        <taxon>Agaricomycotina</taxon>
        <taxon>Agaricomycetes</taxon>
        <taxon>Agaricomycetidae</taxon>
        <taxon>Agaricales</taxon>
        <taxon>Tricholomatineae</taxon>
        <taxon>Lyophyllaceae</taxon>
        <taxon>Lyophyllum</taxon>
    </lineage>
</organism>
<feature type="region of interest" description="Disordered" evidence="4">
    <location>
        <begin position="396"/>
        <end position="461"/>
    </location>
</feature>
<evidence type="ECO:0000313" key="6">
    <source>
        <dbReference type="EMBL" id="GLB36297.1"/>
    </source>
</evidence>
<dbReference type="SMART" id="SM01014">
    <property type="entry name" value="ARID"/>
    <property type="match status" value="1"/>
</dbReference>
<evidence type="ECO:0000259" key="5">
    <source>
        <dbReference type="PROSITE" id="PS51011"/>
    </source>
</evidence>
<feature type="domain" description="ARID" evidence="5">
    <location>
        <begin position="141"/>
        <end position="269"/>
    </location>
</feature>
<dbReference type="SUPFAM" id="SSF46774">
    <property type="entry name" value="ARID-like"/>
    <property type="match status" value="1"/>
</dbReference>
<feature type="region of interest" description="Disordered" evidence="4">
    <location>
        <begin position="273"/>
        <end position="352"/>
    </location>
</feature>
<dbReference type="Proteomes" id="UP001063166">
    <property type="component" value="Unassembled WGS sequence"/>
</dbReference>
<dbReference type="PROSITE" id="PS51011">
    <property type="entry name" value="ARID"/>
    <property type="match status" value="1"/>
</dbReference>
<evidence type="ECO:0000256" key="1">
    <source>
        <dbReference type="ARBA" id="ARBA00023015"/>
    </source>
</evidence>
<dbReference type="EMBL" id="BRPK01000003">
    <property type="protein sequence ID" value="GLB36297.1"/>
    <property type="molecule type" value="Genomic_DNA"/>
</dbReference>
<evidence type="ECO:0000313" key="7">
    <source>
        <dbReference type="Proteomes" id="UP001063166"/>
    </source>
</evidence>
<name>A0A9P3UKE0_LYOSH</name>
<dbReference type="PANTHER" id="PTHR13964">
    <property type="entry name" value="RBP-RELATED"/>
    <property type="match status" value="1"/>
</dbReference>
<comment type="caution">
    <text evidence="6">The sequence shown here is derived from an EMBL/GenBank/DDBJ whole genome shotgun (WGS) entry which is preliminary data.</text>
</comment>
<dbReference type="Pfam" id="PF01388">
    <property type="entry name" value="ARID"/>
    <property type="match status" value="1"/>
</dbReference>
<keyword evidence="7" id="KW-1185">Reference proteome</keyword>
<proteinExistence type="predicted"/>
<evidence type="ECO:0000256" key="3">
    <source>
        <dbReference type="ARBA" id="ARBA00023242"/>
    </source>
</evidence>
<dbReference type="GO" id="GO:0000976">
    <property type="term" value="F:transcription cis-regulatory region binding"/>
    <property type="evidence" value="ECO:0007669"/>
    <property type="project" value="TreeGrafter"/>
</dbReference>
<feature type="region of interest" description="Disordered" evidence="4">
    <location>
        <begin position="1"/>
        <end position="40"/>
    </location>
</feature>
<dbReference type="PANTHER" id="PTHR13964:SF27">
    <property type="entry name" value="HAT-TRICK, ISOFORM D"/>
    <property type="match status" value="1"/>
</dbReference>
<feature type="compositionally biased region" description="Polar residues" evidence="4">
    <location>
        <begin position="1"/>
        <end position="16"/>
    </location>
</feature>
<feature type="compositionally biased region" description="Basic and acidic residues" evidence="4">
    <location>
        <begin position="396"/>
        <end position="407"/>
    </location>
</feature>
<accession>A0A9P3UKE0</accession>
<dbReference type="AlphaFoldDB" id="A0A9P3UKE0"/>
<reference evidence="6" key="1">
    <citation type="submission" date="2022-07" db="EMBL/GenBank/DDBJ databases">
        <title>The genome of Lyophyllum shimeji provides insight into the initial evolution of ectomycorrhizal fungal genome.</title>
        <authorList>
            <person name="Kobayashi Y."/>
            <person name="Shibata T."/>
            <person name="Hirakawa H."/>
            <person name="Shigenobu S."/>
            <person name="Nishiyama T."/>
            <person name="Yamada A."/>
            <person name="Hasebe M."/>
            <person name="Kawaguchi M."/>
        </authorList>
    </citation>
    <scope>NUCLEOTIDE SEQUENCE</scope>
    <source>
        <strain evidence="6">AT787</strain>
    </source>
</reference>
<keyword evidence="1" id="KW-0805">Transcription regulation</keyword>
<evidence type="ECO:0000256" key="2">
    <source>
        <dbReference type="ARBA" id="ARBA00023163"/>
    </source>
</evidence>
<dbReference type="GO" id="GO:0005634">
    <property type="term" value="C:nucleus"/>
    <property type="evidence" value="ECO:0007669"/>
    <property type="project" value="TreeGrafter"/>
</dbReference>
<dbReference type="InterPro" id="IPR001606">
    <property type="entry name" value="ARID_dom"/>
</dbReference>
<gene>
    <name evidence="6" type="ORF">LshimejAT787_0305850</name>
</gene>
<dbReference type="InterPro" id="IPR036431">
    <property type="entry name" value="ARID_dom_sf"/>
</dbReference>
<dbReference type="GO" id="GO:0006357">
    <property type="term" value="P:regulation of transcription by RNA polymerase II"/>
    <property type="evidence" value="ECO:0007669"/>
    <property type="project" value="TreeGrafter"/>
</dbReference>
<evidence type="ECO:0000256" key="4">
    <source>
        <dbReference type="SAM" id="MobiDB-lite"/>
    </source>
</evidence>
<keyword evidence="2" id="KW-0804">Transcription</keyword>
<dbReference type="OrthoDB" id="1938591at2759"/>
<dbReference type="InterPro" id="IPR051232">
    <property type="entry name" value="ARID/SWI1_ChromRemod"/>
</dbReference>
<feature type="compositionally biased region" description="Polar residues" evidence="4">
    <location>
        <begin position="411"/>
        <end position="444"/>
    </location>
</feature>
<sequence length="947" mass="102899">MVPQNGQPTAGRQQHQPPGLPSFMGPNPGFDPSPYLNNLDPTQAAKQMAALSAASQARIANTRPTPLLNPPSGTNSAPFLGGINTPNYPAVNYDALPGSSTQHATFQIPSNLPSSNSSSFLDPMSHQGARTAPQPNSTTLKQRQQGFLNGLANIMASMGTPLPPAITGVHTPGYDPNTSKWKNLEPSSEIGFIRVAGKDINLFKLWGSVFQSGGGHAITANKGWGTIAAQFNLPEEIAQPSPTIGTVSVAQMIAQLYMTMLYPFEQAYKNNLQDQQKRALASRQGGQPTPGESLGHNRLPGGPQPGQIQRGLSGHSMTPLNLAAGAGPPPTVNGSSPFPQPPTPHLPIQRPESTLPNQAIMGASQNMAGGLPHDTQANALPTDTDAFDQEMQGIKRKMEYDERDGKRARQKTGSEPPTENPPSATSADRGSTTTTSGPALQASTAMPAPLRTRQQPSRRKIEYVPLAREVDTYGGRDLKLLETELGTLPQRRPIRDINDWGTVDIEALTMSIRSRLSTELSYALTTFTLLSTMRGQTPGSGFPVFQSPDLFDEVLDLLEEQAFGDAEDTEADLLHADSPVATNRELMNLVYESESQPFAVLAPHQGSKDPNLGPRQRPGNIILAVLNIIRNLSTIPDNLEFISRHPRLIDLMLRLCPVTYREDGTPAPTSPSLSLADLIHVRKDVLYTLTNIAGGIHLSTTSSRITIRTATRAFQLISSYLIDPVEAISPLACVQLAGIPPSGSLKPPVLADVALDVFSRLSQADSNRQIFSKSIPQTSLRRLFEALVHRLPVVDADFQLMSRDIWLSYLEKTIMALYSIAFLAPPSFKQKLKSDRALGFRAVMLRMVQKFLMTHDSRAWFVVCIRRAVETMKVLDDAEDCFDTSKSAVPTMSFGMGFGEVGETNAERGTGLLGGHRHLTWEMLMLREVQMDEVLFGELESLSRVEC</sequence>
<protein>
    <submittedName>
        <fullName evidence="6">ARID/BRIGHT DNA binding domain</fullName>
    </submittedName>
</protein>
<feature type="region of interest" description="Disordered" evidence="4">
    <location>
        <begin position="62"/>
        <end position="81"/>
    </location>
</feature>
<keyword evidence="3" id="KW-0539">Nucleus</keyword>
<feature type="region of interest" description="Disordered" evidence="4">
    <location>
        <begin position="102"/>
        <end position="140"/>
    </location>
</feature>
<dbReference type="Gene3D" id="1.10.150.60">
    <property type="entry name" value="ARID DNA-binding domain"/>
    <property type="match status" value="1"/>
</dbReference>